<dbReference type="PANTHER" id="PTHR21087">
    <property type="entry name" value="SHIKIMATE KINASE"/>
    <property type="match status" value="1"/>
</dbReference>
<comment type="subcellular location">
    <subcellularLocation>
        <location evidence="11">Cytoplasm</location>
    </subcellularLocation>
</comment>
<dbReference type="Pfam" id="PF01202">
    <property type="entry name" value="SKI"/>
    <property type="match status" value="1"/>
</dbReference>
<keyword evidence="8 11" id="KW-0067">ATP-binding</keyword>
<feature type="binding site" evidence="11">
    <location>
        <position position="33"/>
    </location>
    <ligand>
        <name>Mg(2+)</name>
        <dbReference type="ChEBI" id="CHEBI:18420"/>
    </ligand>
</feature>
<dbReference type="UniPathway" id="UPA00053">
    <property type="reaction ID" value="UER00088"/>
</dbReference>
<feature type="binding site" evidence="11">
    <location>
        <position position="152"/>
    </location>
    <ligand>
        <name>substrate</name>
    </ligand>
</feature>
<keyword evidence="7 11" id="KW-0418">Kinase</keyword>
<dbReference type="HAMAP" id="MF_00109">
    <property type="entry name" value="Shikimate_kinase"/>
    <property type="match status" value="1"/>
</dbReference>
<reference evidence="12 13" key="1">
    <citation type="submission" date="2019-06" db="EMBL/GenBank/DDBJ databases">
        <title>Sequencing the genomes of 1000 actinobacteria strains.</title>
        <authorList>
            <person name="Klenk H.-P."/>
        </authorList>
    </citation>
    <scope>NUCLEOTIDE SEQUENCE [LARGE SCALE GENOMIC DNA]</scope>
    <source>
        <strain evidence="12 13">DSM 18082</strain>
    </source>
</reference>
<keyword evidence="11" id="KW-0460">Magnesium</keyword>
<dbReference type="InterPro" id="IPR027417">
    <property type="entry name" value="P-loop_NTPase"/>
</dbReference>
<evidence type="ECO:0000256" key="2">
    <source>
        <dbReference type="ARBA" id="ARBA00006997"/>
    </source>
</evidence>
<keyword evidence="4 11" id="KW-0028">Amino-acid biosynthesis</keyword>
<feature type="binding site" evidence="11">
    <location>
        <position position="169"/>
    </location>
    <ligand>
        <name>ATP</name>
        <dbReference type="ChEBI" id="CHEBI:30616"/>
    </ligand>
</feature>
<feature type="binding site" evidence="11">
    <location>
        <position position="134"/>
    </location>
    <ligand>
        <name>ATP</name>
        <dbReference type="ChEBI" id="CHEBI:30616"/>
    </ligand>
</feature>
<comment type="similarity">
    <text evidence="2 11">Belongs to the shikimate kinase family.</text>
</comment>
<dbReference type="GO" id="GO:0000287">
    <property type="term" value="F:magnesium ion binding"/>
    <property type="evidence" value="ECO:0007669"/>
    <property type="project" value="UniProtKB-UniRule"/>
</dbReference>
<dbReference type="InterPro" id="IPR031322">
    <property type="entry name" value="Shikimate/glucono_kinase"/>
</dbReference>
<evidence type="ECO:0000256" key="4">
    <source>
        <dbReference type="ARBA" id="ARBA00022605"/>
    </source>
</evidence>
<feature type="binding site" evidence="11">
    <location>
        <position position="75"/>
    </location>
    <ligand>
        <name>substrate</name>
    </ligand>
</feature>
<evidence type="ECO:0000256" key="3">
    <source>
        <dbReference type="ARBA" id="ARBA00012154"/>
    </source>
</evidence>
<dbReference type="GO" id="GO:0005524">
    <property type="term" value="F:ATP binding"/>
    <property type="evidence" value="ECO:0007669"/>
    <property type="project" value="UniProtKB-UniRule"/>
</dbReference>
<sequence>MVTTSGMPSASAADGPATRPVAVLIGPPGSGKTVVGRALAELLGVALRDTDEAVEQAQQRSISDIFVEDGEARFRELERQEVAASLATHTGVLSLGGGAVMEPATAEALAGHTVVFLQVGIADAAKRVGFDRSRPLLMMNPRAQWVRLMDARRPTYERLATLRVDTAGRTPQDIAAEIAEALGEQQ</sequence>
<keyword evidence="5 11" id="KW-0808">Transferase</keyword>
<evidence type="ECO:0000256" key="1">
    <source>
        <dbReference type="ARBA" id="ARBA00004842"/>
    </source>
</evidence>
<comment type="caution">
    <text evidence="12">The sequence shown here is derived from an EMBL/GenBank/DDBJ whole genome shotgun (WGS) entry which is preliminary data.</text>
</comment>
<keyword evidence="11" id="KW-0963">Cytoplasm</keyword>
<name>A0A542ZKE8_9MICO</name>
<evidence type="ECO:0000256" key="11">
    <source>
        <dbReference type="HAMAP-Rule" id="MF_00109"/>
    </source>
</evidence>
<proteinExistence type="inferred from homology"/>
<dbReference type="GO" id="GO:0008652">
    <property type="term" value="P:amino acid biosynthetic process"/>
    <property type="evidence" value="ECO:0007669"/>
    <property type="project" value="UniProtKB-KW"/>
</dbReference>
<dbReference type="Gene3D" id="3.40.50.300">
    <property type="entry name" value="P-loop containing nucleotide triphosphate hydrolases"/>
    <property type="match status" value="1"/>
</dbReference>
<dbReference type="InterPro" id="IPR023000">
    <property type="entry name" value="Shikimate_kinase_CS"/>
</dbReference>
<organism evidence="12 13">
    <name type="scientific">Oryzihumus leptocrescens</name>
    <dbReference type="NCBI Taxonomy" id="297536"/>
    <lineage>
        <taxon>Bacteria</taxon>
        <taxon>Bacillati</taxon>
        <taxon>Actinomycetota</taxon>
        <taxon>Actinomycetes</taxon>
        <taxon>Micrococcales</taxon>
        <taxon>Intrasporangiaceae</taxon>
        <taxon>Oryzihumus</taxon>
    </lineage>
</organism>
<dbReference type="Proteomes" id="UP000319514">
    <property type="component" value="Unassembled WGS sequence"/>
</dbReference>
<keyword evidence="11" id="KW-0479">Metal-binding</keyword>
<protein>
    <recommendedName>
        <fullName evidence="3 11">Shikimate kinase</fullName>
        <shortName evidence="11">SK</shortName>
        <ecNumber evidence="3 11">2.7.1.71</ecNumber>
    </recommendedName>
</protein>
<evidence type="ECO:0000256" key="8">
    <source>
        <dbReference type="ARBA" id="ARBA00022840"/>
    </source>
</evidence>
<evidence type="ECO:0000256" key="5">
    <source>
        <dbReference type="ARBA" id="ARBA00022679"/>
    </source>
</evidence>
<evidence type="ECO:0000313" key="12">
    <source>
        <dbReference type="EMBL" id="TQL60768.1"/>
    </source>
</evidence>
<evidence type="ECO:0000256" key="6">
    <source>
        <dbReference type="ARBA" id="ARBA00022741"/>
    </source>
</evidence>
<comment type="subunit">
    <text evidence="11">Monomer.</text>
</comment>
<dbReference type="GO" id="GO:0005829">
    <property type="term" value="C:cytosol"/>
    <property type="evidence" value="ECO:0007669"/>
    <property type="project" value="TreeGrafter"/>
</dbReference>
<evidence type="ECO:0000256" key="9">
    <source>
        <dbReference type="ARBA" id="ARBA00023141"/>
    </source>
</evidence>
<evidence type="ECO:0000256" key="7">
    <source>
        <dbReference type="ARBA" id="ARBA00022777"/>
    </source>
</evidence>
<gene>
    <name evidence="11" type="primary">aroK</name>
    <name evidence="12" type="ORF">FB474_2165</name>
</gene>
<keyword evidence="13" id="KW-1185">Reference proteome</keyword>
<dbReference type="PANTHER" id="PTHR21087:SF16">
    <property type="entry name" value="SHIKIMATE KINASE 1, CHLOROPLASTIC"/>
    <property type="match status" value="1"/>
</dbReference>
<dbReference type="GO" id="GO:0004765">
    <property type="term" value="F:shikimate kinase activity"/>
    <property type="evidence" value="ECO:0007669"/>
    <property type="project" value="UniProtKB-UniRule"/>
</dbReference>
<feature type="binding site" evidence="11">
    <location>
        <begin position="29"/>
        <end position="34"/>
    </location>
    <ligand>
        <name>ATP</name>
        <dbReference type="ChEBI" id="CHEBI:30616"/>
    </ligand>
</feature>
<evidence type="ECO:0000256" key="10">
    <source>
        <dbReference type="ARBA" id="ARBA00048567"/>
    </source>
</evidence>
<dbReference type="GO" id="GO:0009423">
    <property type="term" value="P:chorismate biosynthetic process"/>
    <property type="evidence" value="ECO:0007669"/>
    <property type="project" value="UniProtKB-UniRule"/>
</dbReference>
<dbReference type="GO" id="GO:0009073">
    <property type="term" value="P:aromatic amino acid family biosynthetic process"/>
    <property type="evidence" value="ECO:0007669"/>
    <property type="project" value="UniProtKB-KW"/>
</dbReference>
<dbReference type="EMBL" id="VFOQ01000001">
    <property type="protein sequence ID" value="TQL60768.1"/>
    <property type="molecule type" value="Genomic_DNA"/>
</dbReference>
<comment type="function">
    <text evidence="11">Catalyzes the specific phosphorylation of the 3-hydroxyl group of shikimic acid using ATP as a cosubstrate.</text>
</comment>
<feature type="binding site" evidence="11">
    <location>
        <position position="97"/>
    </location>
    <ligand>
        <name>substrate</name>
    </ligand>
</feature>
<dbReference type="PRINTS" id="PR01100">
    <property type="entry name" value="SHIKIMTKNASE"/>
</dbReference>
<dbReference type="SUPFAM" id="SSF52540">
    <property type="entry name" value="P-loop containing nucleoside triphosphate hydrolases"/>
    <property type="match status" value="1"/>
</dbReference>
<keyword evidence="9 11" id="KW-0057">Aromatic amino acid biosynthesis</keyword>
<dbReference type="EC" id="2.7.1.71" evidence="3 11"/>
<dbReference type="InterPro" id="IPR000623">
    <property type="entry name" value="Shikimate_kinase/TSH1"/>
</dbReference>
<dbReference type="AlphaFoldDB" id="A0A542ZKE8"/>
<accession>A0A542ZKE8</accession>
<feature type="binding site" evidence="11">
    <location>
        <position position="51"/>
    </location>
    <ligand>
        <name>substrate</name>
    </ligand>
</feature>
<comment type="cofactor">
    <cofactor evidence="11">
        <name>Mg(2+)</name>
        <dbReference type="ChEBI" id="CHEBI:18420"/>
    </cofactor>
    <text evidence="11">Binds 1 Mg(2+) ion per subunit.</text>
</comment>
<dbReference type="PROSITE" id="PS01128">
    <property type="entry name" value="SHIKIMATE_KINASE"/>
    <property type="match status" value="1"/>
</dbReference>
<evidence type="ECO:0000313" key="13">
    <source>
        <dbReference type="Proteomes" id="UP000319514"/>
    </source>
</evidence>
<comment type="pathway">
    <text evidence="1 11">Metabolic intermediate biosynthesis; chorismate biosynthesis; chorismate from D-erythrose 4-phosphate and phosphoenolpyruvate: step 5/7.</text>
</comment>
<comment type="catalytic activity">
    <reaction evidence="10 11">
        <text>shikimate + ATP = 3-phosphoshikimate + ADP + H(+)</text>
        <dbReference type="Rhea" id="RHEA:13121"/>
        <dbReference type="ChEBI" id="CHEBI:15378"/>
        <dbReference type="ChEBI" id="CHEBI:30616"/>
        <dbReference type="ChEBI" id="CHEBI:36208"/>
        <dbReference type="ChEBI" id="CHEBI:145989"/>
        <dbReference type="ChEBI" id="CHEBI:456216"/>
        <dbReference type="EC" id="2.7.1.71"/>
    </reaction>
</comment>
<keyword evidence="6 11" id="KW-0547">Nucleotide-binding</keyword>
<dbReference type="CDD" id="cd00464">
    <property type="entry name" value="SK"/>
    <property type="match status" value="1"/>
</dbReference>